<dbReference type="Pfam" id="PF04229">
    <property type="entry name" value="GrpB"/>
    <property type="match status" value="1"/>
</dbReference>
<dbReference type="Pfam" id="PF00383">
    <property type="entry name" value="dCMP_cyt_deam_1"/>
    <property type="match status" value="1"/>
</dbReference>
<dbReference type="GO" id="GO:0016787">
    <property type="term" value="F:hydrolase activity"/>
    <property type="evidence" value="ECO:0007669"/>
    <property type="project" value="InterPro"/>
</dbReference>
<dbReference type="CDD" id="cd01283">
    <property type="entry name" value="cytidine_deaminase"/>
    <property type="match status" value="1"/>
</dbReference>
<organism evidence="4 5">
    <name type="scientific">Candidatus Merdibacter merdavium</name>
    <dbReference type="NCBI Taxonomy" id="2838692"/>
    <lineage>
        <taxon>Bacteria</taxon>
        <taxon>Bacillati</taxon>
        <taxon>Bacillota</taxon>
        <taxon>Erysipelotrichia</taxon>
        <taxon>Erysipelotrichales</taxon>
        <taxon>Erysipelotrichaceae</taxon>
        <taxon>Merdibacter</taxon>
    </lineage>
</organism>
<dbReference type="SUPFAM" id="SSF81301">
    <property type="entry name" value="Nucleotidyltransferase"/>
    <property type="match status" value="1"/>
</dbReference>
<dbReference type="InterPro" id="IPR016193">
    <property type="entry name" value="Cytidine_deaminase-like"/>
</dbReference>
<dbReference type="PANTHER" id="PTHR34822">
    <property type="entry name" value="GRPB DOMAIN PROTEIN (AFU_ORTHOLOGUE AFUA_1G01530)"/>
    <property type="match status" value="1"/>
</dbReference>
<dbReference type="SUPFAM" id="SSF53927">
    <property type="entry name" value="Cytidine deaminase-like"/>
    <property type="match status" value="1"/>
</dbReference>
<evidence type="ECO:0000256" key="2">
    <source>
        <dbReference type="ARBA" id="ARBA00022833"/>
    </source>
</evidence>
<reference evidence="4" key="2">
    <citation type="submission" date="2021-04" db="EMBL/GenBank/DDBJ databases">
        <authorList>
            <person name="Gilroy R."/>
        </authorList>
    </citation>
    <scope>NUCLEOTIDE SEQUENCE</scope>
    <source>
        <strain evidence="4">CHK187-11901</strain>
    </source>
</reference>
<evidence type="ECO:0000313" key="5">
    <source>
        <dbReference type="Proteomes" id="UP000823896"/>
    </source>
</evidence>
<dbReference type="Gene3D" id="3.40.140.10">
    <property type="entry name" value="Cytidine Deaminase, domain 2"/>
    <property type="match status" value="1"/>
</dbReference>
<keyword evidence="1" id="KW-0479">Metal-binding</keyword>
<gene>
    <name evidence="4" type="ORF">H9702_08275</name>
</gene>
<keyword evidence="2" id="KW-0862">Zinc</keyword>
<sequence length="299" mass="34525">MSQHIIVADHDPLWKEKYKEESVRIRKILANNCLAIYHIGSTAVKGLAAKPVIDILVVVKDLEMTDEAANDFLKIGYEYLGEFGIAGRRYLRKGGDERTHQIHIFQADDWNNIGRHLAFCDYMRTHEKERNEYAEIKKELARKFPYDIDRYCEGKETFVRHIEELAVSQFDGDWDKMYIAARNVQWERKVSLWIEAGAVFAAILTPKGNIYVGVCLDTACSLGMCAERNAIANMITNGESTICRVMVIDRNDRSILPCGACRELMTQLMPDHYRDIEIMLDHEHKEVVKLGDLTSHWWI</sequence>
<dbReference type="InterPro" id="IPR002125">
    <property type="entry name" value="CMP_dCMP_dom"/>
</dbReference>
<accession>A0A9D2SVX7</accession>
<evidence type="ECO:0000256" key="1">
    <source>
        <dbReference type="ARBA" id="ARBA00022723"/>
    </source>
</evidence>
<evidence type="ECO:0000259" key="3">
    <source>
        <dbReference type="Pfam" id="PF00383"/>
    </source>
</evidence>
<dbReference type="PANTHER" id="PTHR34822:SF1">
    <property type="entry name" value="GRPB FAMILY PROTEIN"/>
    <property type="match status" value="1"/>
</dbReference>
<name>A0A9D2SVX7_9FIRM</name>
<dbReference type="PROSITE" id="PS00903">
    <property type="entry name" value="CYT_DCMP_DEAMINASES_1"/>
    <property type="match status" value="1"/>
</dbReference>
<evidence type="ECO:0000313" key="4">
    <source>
        <dbReference type="EMBL" id="HJC37107.1"/>
    </source>
</evidence>
<dbReference type="Proteomes" id="UP000823896">
    <property type="component" value="Unassembled WGS sequence"/>
</dbReference>
<dbReference type="InterPro" id="IPR016192">
    <property type="entry name" value="APOBEC/CMP_deaminase_Zn-bd"/>
</dbReference>
<dbReference type="InterPro" id="IPR007344">
    <property type="entry name" value="GrpB/CoaE"/>
</dbReference>
<dbReference type="GO" id="GO:0008270">
    <property type="term" value="F:zinc ion binding"/>
    <property type="evidence" value="ECO:0007669"/>
    <property type="project" value="InterPro"/>
</dbReference>
<dbReference type="EMBL" id="DWWM01000053">
    <property type="protein sequence ID" value="HJC37107.1"/>
    <property type="molecule type" value="Genomic_DNA"/>
</dbReference>
<reference evidence="4" key="1">
    <citation type="journal article" date="2021" name="PeerJ">
        <title>Extensive microbial diversity within the chicken gut microbiome revealed by metagenomics and culture.</title>
        <authorList>
            <person name="Gilroy R."/>
            <person name="Ravi A."/>
            <person name="Getino M."/>
            <person name="Pursley I."/>
            <person name="Horton D.L."/>
            <person name="Alikhan N.F."/>
            <person name="Baker D."/>
            <person name="Gharbi K."/>
            <person name="Hall N."/>
            <person name="Watson M."/>
            <person name="Adriaenssens E.M."/>
            <person name="Foster-Nyarko E."/>
            <person name="Jarju S."/>
            <person name="Secka A."/>
            <person name="Antonio M."/>
            <person name="Oren A."/>
            <person name="Chaudhuri R.R."/>
            <person name="La Ragione R."/>
            <person name="Hildebrand F."/>
            <person name="Pallen M.J."/>
        </authorList>
    </citation>
    <scope>NUCLEOTIDE SEQUENCE</scope>
    <source>
        <strain evidence="4">CHK187-11901</strain>
    </source>
</reference>
<dbReference type="InterPro" id="IPR043519">
    <property type="entry name" value="NT_sf"/>
</dbReference>
<dbReference type="AlphaFoldDB" id="A0A9D2SVX7"/>
<dbReference type="Gene3D" id="3.30.460.10">
    <property type="entry name" value="Beta Polymerase, domain 2"/>
    <property type="match status" value="1"/>
</dbReference>
<comment type="caution">
    <text evidence="4">The sequence shown here is derived from an EMBL/GenBank/DDBJ whole genome shotgun (WGS) entry which is preliminary data.</text>
</comment>
<proteinExistence type="predicted"/>
<feature type="domain" description="CMP/dCMP-type deaminase" evidence="3">
    <location>
        <begin position="197"/>
        <end position="268"/>
    </location>
</feature>
<protein>
    <submittedName>
        <fullName evidence="4">GrpB family protein</fullName>
    </submittedName>
</protein>